<dbReference type="PROSITE" id="PS51740">
    <property type="entry name" value="SPOVT_ABRB"/>
    <property type="match status" value="1"/>
</dbReference>
<gene>
    <name evidence="2" type="ORF">S03H2_01234</name>
</gene>
<dbReference type="GO" id="GO:0003677">
    <property type="term" value="F:DNA binding"/>
    <property type="evidence" value="ECO:0007669"/>
    <property type="project" value="InterPro"/>
</dbReference>
<evidence type="ECO:0000313" key="2">
    <source>
        <dbReference type="EMBL" id="GAH19754.1"/>
    </source>
</evidence>
<dbReference type="Pfam" id="PF04014">
    <property type="entry name" value="MazE_antitoxin"/>
    <property type="match status" value="1"/>
</dbReference>
<accession>X1ERI4</accession>
<dbReference type="AlphaFoldDB" id="X1ERI4"/>
<evidence type="ECO:0000259" key="1">
    <source>
        <dbReference type="PROSITE" id="PS51740"/>
    </source>
</evidence>
<dbReference type="SMART" id="SM00966">
    <property type="entry name" value="SpoVT_AbrB"/>
    <property type="match status" value="1"/>
</dbReference>
<feature type="domain" description="SpoVT-AbrB" evidence="1">
    <location>
        <begin position="5"/>
        <end position="49"/>
    </location>
</feature>
<sequence length="89" mass="10649">MKQKTEIKKVDSQGRIVLPRDWREKVLGDENEVIIIKEGDFLKIIPKKKGDLTKFFDTLDLGAEFIEDLADWNEFEKKIREEKWRRGEK</sequence>
<protein>
    <recommendedName>
        <fullName evidence="1">SpoVT-AbrB domain-containing protein</fullName>
    </recommendedName>
</protein>
<dbReference type="Gene3D" id="2.10.260.10">
    <property type="match status" value="1"/>
</dbReference>
<proteinExistence type="predicted"/>
<dbReference type="EMBL" id="BARU01000347">
    <property type="protein sequence ID" value="GAH19754.1"/>
    <property type="molecule type" value="Genomic_DNA"/>
</dbReference>
<dbReference type="InterPro" id="IPR007159">
    <property type="entry name" value="SpoVT-AbrB_dom"/>
</dbReference>
<name>X1ERI4_9ZZZZ</name>
<organism evidence="2">
    <name type="scientific">marine sediment metagenome</name>
    <dbReference type="NCBI Taxonomy" id="412755"/>
    <lineage>
        <taxon>unclassified sequences</taxon>
        <taxon>metagenomes</taxon>
        <taxon>ecological metagenomes</taxon>
    </lineage>
</organism>
<reference evidence="2" key="1">
    <citation type="journal article" date="2014" name="Front. Microbiol.">
        <title>High frequency of phylogenetically diverse reductive dehalogenase-homologous genes in deep subseafloor sedimentary metagenomes.</title>
        <authorList>
            <person name="Kawai M."/>
            <person name="Futagami T."/>
            <person name="Toyoda A."/>
            <person name="Takaki Y."/>
            <person name="Nishi S."/>
            <person name="Hori S."/>
            <person name="Arai W."/>
            <person name="Tsubouchi T."/>
            <person name="Morono Y."/>
            <person name="Uchiyama I."/>
            <person name="Ito T."/>
            <person name="Fujiyama A."/>
            <person name="Inagaki F."/>
            <person name="Takami H."/>
        </authorList>
    </citation>
    <scope>NUCLEOTIDE SEQUENCE</scope>
    <source>
        <strain evidence="2">Expedition CK06-06</strain>
    </source>
</reference>
<comment type="caution">
    <text evidence="2">The sequence shown here is derived from an EMBL/GenBank/DDBJ whole genome shotgun (WGS) entry which is preliminary data.</text>
</comment>
<dbReference type="SUPFAM" id="SSF89447">
    <property type="entry name" value="AbrB/MazE/MraZ-like"/>
    <property type="match status" value="1"/>
</dbReference>
<dbReference type="InterPro" id="IPR037914">
    <property type="entry name" value="SpoVT-AbrB_sf"/>
</dbReference>